<evidence type="ECO:0000313" key="16">
    <source>
        <dbReference type="Proteomes" id="UP000694888"/>
    </source>
</evidence>
<evidence type="ECO:0000256" key="9">
    <source>
        <dbReference type="ARBA" id="ARBA00022840"/>
    </source>
</evidence>
<dbReference type="InterPro" id="IPR006205">
    <property type="entry name" value="Mev_gal_kin"/>
</dbReference>
<dbReference type="InterPro" id="IPR036554">
    <property type="entry name" value="GHMP_kinase_C_sf"/>
</dbReference>
<dbReference type="GeneID" id="101858537"/>
<evidence type="ECO:0000313" key="17">
    <source>
        <dbReference type="RefSeq" id="XP_005111912.1"/>
    </source>
</evidence>
<keyword evidence="9 13" id="KW-0067">ATP-binding</keyword>
<keyword evidence="4 13" id="KW-0963">Cytoplasm</keyword>
<feature type="domain" description="GHMP kinase C-terminal" evidence="15">
    <location>
        <begin position="298"/>
        <end position="369"/>
    </location>
</feature>
<keyword evidence="7 13" id="KW-0547">Nucleotide-binding</keyword>
<dbReference type="SUPFAM" id="SSF55060">
    <property type="entry name" value="GHMP Kinase, C-terminal domain"/>
    <property type="match status" value="1"/>
</dbReference>
<keyword evidence="11 13" id="KW-0443">Lipid metabolism</keyword>
<dbReference type="PRINTS" id="PR00959">
    <property type="entry name" value="MEVGALKINASE"/>
</dbReference>
<gene>
    <name evidence="17" type="primary">LOC101858537</name>
</gene>
<evidence type="ECO:0000256" key="10">
    <source>
        <dbReference type="ARBA" id="ARBA00022842"/>
    </source>
</evidence>
<dbReference type="Pfam" id="PF08544">
    <property type="entry name" value="GHMP_kinases_C"/>
    <property type="match status" value="1"/>
</dbReference>
<evidence type="ECO:0000256" key="4">
    <source>
        <dbReference type="ARBA" id="ARBA00022490"/>
    </source>
</evidence>
<keyword evidence="13" id="KW-1207">Sterol metabolism</keyword>
<accession>A0ABM0K991</accession>
<comment type="subcellular location">
    <subcellularLocation>
        <location evidence="1 13">Cytoplasm</location>
    </subcellularLocation>
</comment>
<feature type="domain" description="GHMP kinase N-terminal" evidence="14">
    <location>
        <begin position="128"/>
        <end position="218"/>
    </location>
</feature>
<keyword evidence="16" id="KW-1185">Reference proteome</keyword>
<evidence type="ECO:0000259" key="14">
    <source>
        <dbReference type="Pfam" id="PF00288"/>
    </source>
</evidence>
<comment type="similarity">
    <text evidence="2 13">Belongs to the GHMP kinase family. Mevalonate kinase subfamily.</text>
</comment>
<comment type="pathway">
    <text evidence="12 13">Isoprenoid biosynthesis; isopentenyl diphosphate biosynthesis via mevalonate pathway; isopentenyl diphosphate from (R)-mevalonate: step 1/3.</text>
</comment>
<dbReference type="Proteomes" id="UP000694888">
    <property type="component" value="Unplaced"/>
</dbReference>
<evidence type="ECO:0000256" key="1">
    <source>
        <dbReference type="ARBA" id="ARBA00004496"/>
    </source>
</evidence>
<dbReference type="Gene3D" id="3.30.230.10">
    <property type="match status" value="1"/>
</dbReference>
<proteinExistence type="inferred from homology"/>
<keyword evidence="13" id="KW-0752">Steroid biosynthesis</keyword>
<dbReference type="RefSeq" id="XP_005111912.1">
    <property type="nucleotide sequence ID" value="XM_005111855.3"/>
</dbReference>
<evidence type="ECO:0000256" key="5">
    <source>
        <dbReference type="ARBA" id="ARBA00022516"/>
    </source>
</evidence>
<evidence type="ECO:0000256" key="3">
    <source>
        <dbReference type="ARBA" id="ARBA00012103"/>
    </source>
</evidence>
<dbReference type="Gene3D" id="3.30.70.890">
    <property type="entry name" value="GHMP kinase, C-terminal domain"/>
    <property type="match status" value="1"/>
</dbReference>
<dbReference type="InterPro" id="IPR014721">
    <property type="entry name" value="Ribsml_uS5_D2-typ_fold_subgr"/>
</dbReference>
<dbReference type="Pfam" id="PF00288">
    <property type="entry name" value="GHMP_kinases_N"/>
    <property type="match status" value="1"/>
</dbReference>
<evidence type="ECO:0000256" key="12">
    <source>
        <dbReference type="ARBA" id="ARBA00029438"/>
    </source>
</evidence>
<evidence type="ECO:0000256" key="6">
    <source>
        <dbReference type="ARBA" id="ARBA00022679"/>
    </source>
</evidence>
<evidence type="ECO:0000256" key="2">
    <source>
        <dbReference type="ARBA" id="ARBA00006495"/>
    </source>
</evidence>
<evidence type="ECO:0000256" key="8">
    <source>
        <dbReference type="ARBA" id="ARBA00022777"/>
    </source>
</evidence>
<keyword evidence="10" id="KW-0460">Magnesium</keyword>
<keyword evidence="5 13" id="KW-0444">Lipid biosynthesis</keyword>
<evidence type="ECO:0000259" key="15">
    <source>
        <dbReference type="Pfam" id="PF08544"/>
    </source>
</evidence>
<dbReference type="PROSITE" id="PS00627">
    <property type="entry name" value="GHMP_KINASES_ATP"/>
    <property type="match status" value="1"/>
</dbReference>
<sequence length="391" mass="41367">MSTSADCKVEVSAPGKIIFHGEHAVVYGKPAVAASLSLRTHLTLKATADSMVSLQFPDIGVDKKYSTKLLQDALQDLPTAGTTSEPVPASDEVIAALKTFAAGDSLGAESKEALGVVAFLYLYYSITKTKSGLPSLSVQVVSELPVGAGLGSSGAFSASLAAAFLQFSGAINAEKVDQSFAEWSASQKELINKWAFVGDKVIHGQPSGVDNTISTFGGAIKFMKNEKNPITPINKMPTLPIMLVNTTVPRSTKALVAKFRQKYDTYRDVCDPILQAMESIANRSLDVFTELCDKPSEGCYTSLADLVDMNQQLLDLMGMGHPALDQIVSVAAKNGLHAKLTGAGGGGCAFVLIPPSTEASCLEKLRSELESLGQQVWMNATVGGHGVRRHL</sequence>
<keyword evidence="13" id="KW-0753">Steroid metabolism</keyword>
<evidence type="ECO:0000256" key="7">
    <source>
        <dbReference type="ARBA" id="ARBA00022741"/>
    </source>
</evidence>
<reference evidence="17" key="1">
    <citation type="submission" date="2025-08" db="UniProtKB">
        <authorList>
            <consortium name="RefSeq"/>
        </authorList>
    </citation>
    <scope>IDENTIFICATION</scope>
</reference>
<evidence type="ECO:0000256" key="11">
    <source>
        <dbReference type="ARBA" id="ARBA00023098"/>
    </source>
</evidence>
<organism evidence="16 17">
    <name type="scientific">Aplysia californica</name>
    <name type="common">California sea hare</name>
    <dbReference type="NCBI Taxonomy" id="6500"/>
    <lineage>
        <taxon>Eukaryota</taxon>
        <taxon>Metazoa</taxon>
        <taxon>Spiralia</taxon>
        <taxon>Lophotrochozoa</taxon>
        <taxon>Mollusca</taxon>
        <taxon>Gastropoda</taxon>
        <taxon>Heterobranchia</taxon>
        <taxon>Euthyneura</taxon>
        <taxon>Tectipleura</taxon>
        <taxon>Aplysiida</taxon>
        <taxon>Aplysioidea</taxon>
        <taxon>Aplysiidae</taxon>
        <taxon>Aplysia</taxon>
    </lineage>
</organism>
<dbReference type="PANTHER" id="PTHR43290">
    <property type="entry name" value="MEVALONATE KINASE"/>
    <property type="match status" value="1"/>
</dbReference>
<protein>
    <recommendedName>
        <fullName evidence="3 13">Mevalonate kinase</fullName>
        <shortName evidence="13">MK</shortName>
        <ecNumber evidence="3 13">2.7.1.36</ecNumber>
    </recommendedName>
</protein>
<keyword evidence="13" id="KW-0756">Sterol biosynthesis</keyword>
<dbReference type="InterPro" id="IPR006204">
    <property type="entry name" value="GHMP_kinase_N_dom"/>
</dbReference>
<dbReference type="NCBIfam" id="TIGR00549">
    <property type="entry name" value="mevalon_kin"/>
    <property type="match status" value="1"/>
</dbReference>
<dbReference type="SUPFAM" id="SSF54211">
    <property type="entry name" value="Ribosomal protein S5 domain 2-like"/>
    <property type="match status" value="1"/>
</dbReference>
<dbReference type="EC" id="2.7.1.36" evidence="3 13"/>
<dbReference type="InterPro" id="IPR006203">
    <property type="entry name" value="GHMP_knse_ATP-bd_CS"/>
</dbReference>
<evidence type="ECO:0000256" key="13">
    <source>
        <dbReference type="RuleBase" id="RU363087"/>
    </source>
</evidence>
<keyword evidence="6 13" id="KW-0808">Transferase</keyword>
<keyword evidence="8 13" id="KW-0418">Kinase</keyword>
<dbReference type="InterPro" id="IPR013750">
    <property type="entry name" value="GHMP_kinase_C_dom"/>
</dbReference>
<dbReference type="InterPro" id="IPR020568">
    <property type="entry name" value="Ribosomal_Su5_D2-typ_SF"/>
</dbReference>
<dbReference type="PANTHER" id="PTHR43290:SF2">
    <property type="entry name" value="MEVALONATE KINASE"/>
    <property type="match status" value="1"/>
</dbReference>
<comment type="catalytic activity">
    <reaction evidence="13">
        <text>(R)-mevalonate + ATP = (R)-5-phosphomevalonate + ADP + H(+)</text>
        <dbReference type="Rhea" id="RHEA:17065"/>
        <dbReference type="ChEBI" id="CHEBI:15378"/>
        <dbReference type="ChEBI" id="CHEBI:30616"/>
        <dbReference type="ChEBI" id="CHEBI:36464"/>
        <dbReference type="ChEBI" id="CHEBI:58146"/>
        <dbReference type="ChEBI" id="CHEBI:456216"/>
        <dbReference type="EC" id="2.7.1.36"/>
    </reaction>
</comment>
<dbReference type="GO" id="GO:0016301">
    <property type="term" value="F:kinase activity"/>
    <property type="evidence" value="ECO:0007669"/>
    <property type="project" value="UniProtKB-KW"/>
</dbReference>
<name>A0ABM0K991_APLCA</name>